<reference evidence="1" key="1">
    <citation type="submission" date="2022-10" db="EMBL/GenBank/DDBJ databases">
        <authorList>
            <person name="Chen Y."/>
            <person name="Dougan E. K."/>
            <person name="Chan C."/>
            <person name="Rhodes N."/>
            <person name="Thang M."/>
        </authorList>
    </citation>
    <scope>NUCLEOTIDE SEQUENCE</scope>
</reference>
<dbReference type="Proteomes" id="UP001152797">
    <property type="component" value="Unassembled WGS sequence"/>
</dbReference>
<accession>A0A9P1FUA8</accession>
<dbReference type="AlphaFoldDB" id="A0A9P1FUA8"/>
<organism evidence="1">
    <name type="scientific">Cladocopium goreaui</name>
    <dbReference type="NCBI Taxonomy" id="2562237"/>
    <lineage>
        <taxon>Eukaryota</taxon>
        <taxon>Sar</taxon>
        <taxon>Alveolata</taxon>
        <taxon>Dinophyceae</taxon>
        <taxon>Suessiales</taxon>
        <taxon>Symbiodiniaceae</taxon>
        <taxon>Cladocopium</taxon>
    </lineage>
</organism>
<comment type="caution">
    <text evidence="1">The sequence shown here is derived from an EMBL/GenBank/DDBJ whole genome shotgun (WGS) entry which is preliminary data.</text>
</comment>
<reference evidence="2 3" key="2">
    <citation type="submission" date="2024-05" db="EMBL/GenBank/DDBJ databases">
        <authorList>
            <person name="Chen Y."/>
            <person name="Shah S."/>
            <person name="Dougan E. K."/>
            <person name="Thang M."/>
            <person name="Chan C."/>
        </authorList>
    </citation>
    <scope>NUCLEOTIDE SEQUENCE [LARGE SCALE GENOMIC DNA]</scope>
</reference>
<proteinExistence type="predicted"/>
<evidence type="ECO:0000313" key="2">
    <source>
        <dbReference type="EMBL" id="CAL4776040.1"/>
    </source>
</evidence>
<dbReference type="EMBL" id="CAMXCT030001295">
    <property type="protein sequence ID" value="CAL4776040.1"/>
    <property type="molecule type" value="Genomic_DNA"/>
</dbReference>
<protein>
    <submittedName>
        <fullName evidence="1">Uncharacterized protein</fullName>
    </submittedName>
</protein>
<keyword evidence="3" id="KW-1185">Reference proteome</keyword>
<dbReference type="EMBL" id="CAMXCT020001295">
    <property type="protein sequence ID" value="CAL1142103.1"/>
    <property type="molecule type" value="Genomic_DNA"/>
</dbReference>
<sequence length="118" mass="13326">MLAVKVSDRFLHGCGKDKLLDTLTQGLIDETVTPHRIPALVAAKYEGKEYVVCSNRRLKCYKDAWHSGHECWFKVIVHVLPSKIPSSVLPSSRRLSFRSTQRTTACMWRSLLTVAPVS</sequence>
<gene>
    <name evidence="1" type="ORF">C1SCF055_LOCUS15854</name>
</gene>
<evidence type="ECO:0000313" key="1">
    <source>
        <dbReference type="EMBL" id="CAI3988728.1"/>
    </source>
</evidence>
<evidence type="ECO:0000313" key="3">
    <source>
        <dbReference type="Proteomes" id="UP001152797"/>
    </source>
</evidence>
<dbReference type="EMBL" id="CAMXCT010001295">
    <property type="protein sequence ID" value="CAI3988728.1"/>
    <property type="molecule type" value="Genomic_DNA"/>
</dbReference>
<name>A0A9P1FUA8_9DINO</name>